<feature type="region of interest" description="Disordered" evidence="1">
    <location>
        <begin position="1"/>
        <end position="20"/>
    </location>
</feature>
<feature type="compositionally biased region" description="Basic and acidic residues" evidence="1">
    <location>
        <begin position="194"/>
        <end position="207"/>
    </location>
</feature>
<evidence type="ECO:0000256" key="1">
    <source>
        <dbReference type="SAM" id="MobiDB-lite"/>
    </source>
</evidence>
<evidence type="ECO:0000313" key="3">
    <source>
        <dbReference type="Proteomes" id="UP000886657"/>
    </source>
</evidence>
<protein>
    <submittedName>
        <fullName evidence="2">Uncharacterized protein</fullName>
    </submittedName>
</protein>
<name>A0A9D7SIR2_9BACT</name>
<accession>A0A9D7SIR2</accession>
<feature type="compositionally biased region" description="Basic and acidic residues" evidence="1">
    <location>
        <begin position="119"/>
        <end position="145"/>
    </location>
</feature>
<sequence>MGNPSTDEAPRSDRTTRIKVTDDKRNLDVRMKGEVKLNGEAPEPVTIPGEGSFRAEEKKGGRTRAYAATKDKATYTVDGKETPLDKEGRDWLRTLVAETVKAQAGREKAGQMKAQVVLDRAEGEKERAKVERRREHVVGGPCRAHEGLEAHAKDLEAHTKDLEVQLKSSAPRACMLSARTWTRPRSSWTRPGPRAKDARRSPPEQGRRPRHRHHPQAWARQG</sequence>
<dbReference type="Proteomes" id="UP000886657">
    <property type="component" value="Unassembled WGS sequence"/>
</dbReference>
<dbReference type="EMBL" id="JADKIO010000008">
    <property type="protein sequence ID" value="MBK9797217.1"/>
    <property type="molecule type" value="Genomic_DNA"/>
</dbReference>
<evidence type="ECO:0000313" key="2">
    <source>
        <dbReference type="EMBL" id="MBK9797217.1"/>
    </source>
</evidence>
<feature type="region of interest" description="Disordered" evidence="1">
    <location>
        <begin position="103"/>
        <end position="145"/>
    </location>
</feature>
<feature type="compositionally biased region" description="Low complexity" evidence="1">
    <location>
        <begin position="179"/>
        <end position="191"/>
    </location>
</feature>
<organism evidence="2 3">
    <name type="scientific">Candidatus Geothrix skivensis</name>
    <dbReference type="NCBI Taxonomy" id="2954439"/>
    <lineage>
        <taxon>Bacteria</taxon>
        <taxon>Pseudomonadati</taxon>
        <taxon>Acidobacteriota</taxon>
        <taxon>Holophagae</taxon>
        <taxon>Holophagales</taxon>
        <taxon>Holophagaceae</taxon>
        <taxon>Geothrix</taxon>
    </lineage>
</organism>
<gene>
    <name evidence="2" type="ORF">IPP58_12110</name>
</gene>
<comment type="caution">
    <text evidence="2">The sequence shown here is derived from an EMBL/GenBank/DDBJ whole genome shotgun (WGS) entry which is preliminary data.</text>
</comment>
<feature type="region of interest" description="Disordered" evidence="1">
    <location>
        <begin position="39"/>
        <end position="65"/>
    </location>
</feature>
<feature type="region of interest" description="Disordered" evidence="1">
    <location>
        <begin position="169"/>
        <end position="222"/>
    </location>
</feature>
<proteinExistence type="predicted"/>
<reference evidence="2" key="1">
    <citation type="submission" date="2020-10" db="EMBL/GenBank/DDBJ databases">
        <title>Connecting structure to function with the recovery of over 1000 high-quality activated sludge metagenome-assembled genomes encoding full-length rRNA genes using long-read sequencing.</title>
        <authorList>
            <person name="Singleton C.M."/>
            <person name="Petriglieri F."/>
            <person name="Kristensen J.M."/>
            <person name="Kirkegaard R.H."/>
            <person name="Michaelsen T.Y."/>
            <person name="Andersen M.H."/>
            <person name="Karst S.M."/>
            <person name="Dueholm M.S."/>
            <person name="Nielsen P.H."/>
            <person name="Albertsen M."/>
        </authorList>
    </citation>
    <scope>NUCLEOTIDE SEQUENCE</scope>
    <source>
        <strain evidence="2">Skiv_18-Q3-R9-52_MAXAC.067</strain>
    </source>
</reference>
<dbReference type="AlphaFoldDB" id="A0A9D7SIR2"/>
<feature type="compositionally biased region" description="Basic and acidic residues" evidence="1">
    <location>
        <begin position="8"/>
        <end position="20"/>
    </location>
</feature>